<evidence type="ECO:0000313" key="4">
    <source>
        <dbReference type="EMBL" id="ABC29060.1"/>
    </source>
</evidence>
<dbReference type="Pfam" id="PF01370">
    <property type="entry name" value="Epimerase"/>
    <property type="match status" value="1"/>
</dbReference>
<evidence type="ECO:0000259" key="3">
    <source>
        <dbReference type="Pfam" id="PF01370"/>
    </source>
</evidence>
<dbReference type="HOGENOM" id="CLU_007383_1_7_6"/>
<dbReference type="Proteomes" id="UP000000238">
    <property type="component" value="Chromosome"/>
</dbReference>
<dbReference type="EMBL" id="CP000155">
    <property type="protein sequence ID" value="ABC29060.1"/>
    <property type="molecule type" value="Genomic_DNA"/>
</dbReference>
<dbReference type="InterPro" id="IPR036291">
    <property type="entry name" value="NAD(P)-bd_dom_sf"/>
</dbReference>
<comment type="pathway">
    <text evidence="1">Bacterial outer membrane biogenesis; LPS O-antigen biosynthesis.</text>
</comment>
<dbReference type="CDD" id="cd05264">
    <property type="entry name" value="UDP_G4E_5_SDR_e"/>
    <property type="match status" value="1"/>
</dbReference>
<dbReference type="STRING" id="349521.HCH_02234"/>
<dbReference type="SUPFAM" id="SSF51735">
    <property type="entry name" value="NAD(P)-binding Rossmann-fold domains"/>
    <property type="match status" value="1"/>
</dbReference>
<evidence type="ECO:0000313" key="5">
    <source>
        <dbReference type="Proteomes" id="UP000000238"/>
    </source>
</evidence>
<dbReference type="OrthoDB" id="9803010at2"/>
<dbReference type="Gene3D" id="3.40.50.720">
    <property type="entry name" value="NAD(P)-binding Rossmann-like Domain"/>
    <property type="match status" value="1"/>
</dbReference>
<keyword evidence="5" id="KW-1185">Reference proteome</keyword>
<protein>
    <submittedName>
        <fullName evidence="4">Nucleoside-diphosphate-sugar epimerase</fullName>
    </submittedName>
</protein>
<name>Q2SJW4_HAHCH</name>
<gene>
    <name evidence="4" type="ordered locus">HCH_02234</name>
</gene>
<dbReference type="KEGG" id="hch:HCH_02234"/>
<evidence type="ECO:0000256" key="2">
    <source>
        <dbReference type="ARBA" id="ARBA00007637"/>
    </source>
</evidence>
<feature type="domain" description="NAD-dependent epimerase/dehydratase" evidence="3">
    <location>
        <begin position="9"/>
        <end position="241"/>
    </location>
</feature>
<dbReference type="RefSeq" id="WP_011396129.1">
    <property type="nucleotide sequence ID" value="NC_007645.1"/>
</dbReference>
<accession>Q2SJW4</accession>
<dbReference type="PANTHER" id="PTHR43000">
    <property type="entry name" value="DTDP-D-GLUCOSE 4,6-DEHYDRATASE-RELATED"/>
    <property type="match status" value="1"/>
</dbReference>
<reference evidence="4 5" key="1">
    <citation type="journal article" date="2005" name="Nucleic Acids Res.">
        <title>Genomic blueprint of Hahella chejuensis, a marine microbe producing an algicidal agent.</title>
        <authorList>
            <person name="Jeong H."/>
            <person name="Yim J.H."/>
            <person name="Lee C."/>
            <person name="Choi S.-H."/>
            <person name="Park Y.K."/>
            <person name="Yoon S.H."/>
            <person name="Hur C.-G."/>
            <person name="Kang H.-Y."/>
            <person name="Kim D."/>
            <person name="Lee H.H."/>
            <person name="Park K.H."/>
            <person name="Park S.-H."/>
            <person name="Park H.-S."/>
            <person name="Lee H.K."/>
            <person name="Oh T.K."/>
            <person name="Kim J.F."/>
        </authorList>
    </citation>
    <scope>NUCLEOTIDE SEQUENCE [LARGE SCALE GENOMIC DNA]</scope>
    <source>
        <strain evidence="4 5">KCTC 2396</strain>
    </source>
</reference>
<sequence>MNAPNVSRVLILGGMGFIGQHLTQACRSAGMTVRVADMFLPASEVRQDGVEYVEGDYKDPGFLESILEEIDSIVHLVHDTMILNQECSMDVEFERNVRPAMQLMDMCCSKKIGKFLFVSSGGTVYGNQLSRQPIAESSSTKPISLYGTSKLIIENIGFLYNVQKNLPFIVARPGNAYGPGQKPFRGQGFVATAFASALKGEVLNIFGDGSVVRDYIHARDLADALVAILRFGKLGEAYNIGTSNGVALHTLLNEYITPILEDDGYSLQCQYTPPRGVDVPYNVLSNDKLRRDTNFSPSIELRDGLRETLMWLKNFKLM</sequence>
<organism evidence="4 5">
    <name type="scientific">Hahella chejuensis (strain KCTC 2396)</name>
    <dbReference type="NCBI Taxonomy" id="349521"/>
    <lineage>
        <taxon>Bacteria</taxon>
        <taxon>Pseudomonadati</taxon>
        <taxon>Pseudomonadota</taxon>
        <taxon>Gammaproteobacteria</taxon>
        <taxon>Oceanospirillales</taxon>
        <taxon>Hahellaceae</taxon>
        <taxon>Hahella</taxon>
    </lineage>
</organism>
<comment type="similarity">
    <text evidence="2">Belongs to the NAD(P)-dependent epimerase/dehydratase family.</text>
</comment>
<dbReference type="AlphaFoldDB" id="Q2SJW4"/>
<evidence type="ECO:0000256" key="1">
    <source>
        <dbReference type="ARBA" id="ARBA00005125"/>
    </source>
</evidence>
<proteinExistence type="inferred from homology"/>
<dbReference type="InterPro" id="IPR001509">
    <property type="entry name" value="Epimerase_deHydtase"/>
</dbReference>
<dbReference type="eggNOG" id="COG0451">
    <property type="taxonomic scope" value="Bacteria"/>
</dbReference>